<dbReference type="SUPFAM" id="SSF53254">
    <property type="entry name" value="Phosphoglycerate mutase-like"/>
    <property type="match status" value="1"/>
</dbReference>
<dbReference type="InterPro" id="IPR013078">
    <property type="entry name" value="His_Pase_superF_clade-1"/>
</dbReference>
<accession>A0ABU9SW81</accession>
<evidence type="ECO:0000256" key="1">
    <source>
        <dbReference type="ARBA" id="ARBA00023152"/>
    </source>
</evidence>
<dbReference type="PANTHER" id="PTHR48100:SF1">
    <property type="entry name" value="HISTIDINE PHOSPHATASE FAMILY PROTEIN-RELATED"/>
    <property type="match status" value="1"/>
</dbReference>
<dbReference type="InterPro" id="IPR050275">
    <property type="entry name" value="PGM_Phosphatase"/>
</dbReference>
<dbReference type="PANTHER" id="PTHR48100">
    <property type="entry name" value="BROAD-SPECIFICITY PHOSPHATASE YOR283W-RELATED"/>
    <property type="match status" value="1"/>
</dbReference>
<dbReference type="InterPro" id="IPR029033">
    <property type="entry name" value="His_PPase_superfam"/>
</dbReference>
<dbReference type="RefSeq" id="WP_342881841.1">
    <property type="nucleotide sequence ID" value="NZ_JBBMQS010000006.1"/>
</dbReference>
<evidence type="ECO:0000313" key="4">
    <source>
        <dbReference type="Proteomes" id="UP001461163"/>
    </source>
</evidence>
<organism evidence="3 4">
    <name type="scientific">Paraglaciecola mesophila</name>
    <dbReference type="NCBI Taxonomy" id="197222"/>
    <lineage>
        <taxon>Bacteria</taxon>
        <taxon>Pseudomonadati</taxon>
        <taxon>Pseudomonadota</taxon>
        <taxon>Gammaproteobacteria</taxon>
        <taxon>Alteromonadales</taxon>
        <taxon>Alteromonadaceae</taxon>
        <taxon>Paraglaciecola</taxon>
    </lineage>
</organism>
<gene>
    <name evidence="3" type="ORF">WNY77_12120</name>
</gene>
<comment type="caution">
    <text evidence="3">The sequence shown here is derived from an EMBL/GenBank/DDBJ whole genome shotgun (WGS) entry which is preliminary data.</text>
</comment>
<dbReference type="CDD" id="cd07067">
    <property type="entry name" value="HP_PGM_like"/>
    <property type="match status" value="1"/>
</dbReference>
<dbReference type="Proteomes" id="UP001461163">
    <property type="component" value="Unassembled WGS sequence"/>
</dbReference>
<dbReference type="GO" id="GO:0016787">
    <property type="term" value="F:hydrolase activity"/>
    <property type="evidence" value="ECO:0007669"/>
    <property type="project" value="UniProtKB-KW"/>
</dbReference>
<dbReference type="EC" id="3.1.3.-" evidence="3"/>
<evidence type="ECO:0000313" key="3">
    <source>
        <dbReference type="EMBL" id="MEM5498146.1"/>
    </source>
</evidence>
<dbReference type="Gene3D" id="3.40.50.1240">
    <property type="entry name" value="Phosphoglycerate mutase-like"/>
    <property type="match status" value="1"/>
</dbReference>
<dbReference type="PROSITE" id="PS00175">
    <property type="entry name" value="PG_MUTASE"/>
    <property type="match status" value="1"/>
</dbReference>
<reference evidence="3 4" key="1">
    <citation type="submission" date="2024-03" db="EMBL/GenBank/DDBJ databases">
        <title>Community enrichment and isolation of bacterial strains for fucoidan degradation.</title>
        <authorList>
            <person name="Sichert A."/>
        </authorList>
    </citation>
    <scope>NUCLEOTIDE SEQUENCE [LARGE SCALE GENOMIC DNA]</scope>
    <source>
        <strain evidence="3 4">AS12</strain>
    </source>
</reference>
<dbReference type="EMBL" id="JBBMQS010000006">
    <property type="protein sequence ID" value="MEM5498146.1"/>
    <property type="molecule type" value="Genomic_DNA"/>
</dbReference>
<dbReference type="Pfam" id="PF00300">
    <property type="entry name" value="His_Phos_1"/>
    <property type="match status" value="1"/>
</dbReference>
<sequence length="223" mass="24784">MISTTASCPDTVHFYLCRHGQSEFNAKGLLQGHLESPLTERGIAQAQALALKAKHWKINHIVSSHLGRAQQTAQICAEFLNKEVHHRQLTKPQCTADLAERHLGAWQGKAVALLAEFHQFNTLCYQQTHITPPDSHDLNNSLKQSESTDTVRQRMQKALISIAYSKALNSKPSQVQHNVLVISHGDALACLMSMFAQPSPLKNTQGMLLSYQNDTLEWGGLLD</sequence>
<evidence type="ECO:0000256" key="2">
    <source>
        <dbReference type="ARBA" id="ARBA00023235"/>
    </source>
</evidence>
<dbReference type="PIRSF" id="PIRSF000709">
    <property type="entry name" value="6PFK_2-Ptase"/>
    <property type="match status" value="1"/>
</dbReference>
<keyword evidence="1" id="KW-0324">Glycolysis</keyword>
<protein>
    <submittedName>
        <fullName evidence="3">Histidine phosphatase family protein</fullName>
        <ecNumber evidence="3">3.1.3.-</ecNumber>
    </submittedName>
</protein>
<keyword evidence="3" id="KW-0378">Hydrolase</keyword>
<keyword evidence="4" id="KW-1185">Reference proteome</keyword>
<dbReference type="SMART" id="SM00855">
    <property type="entry name" value="PGAM"/>
    <property type="match status" value="1"/>
</dbReference>
<dbReference type="InterPro" id="IPR001345">
    <property type="entry name" value="PG/BPGM_mutase_AS"/>
</dbReference>
<name>A0ABU9SW81_9ALTE</name>
<keyword evidence="2" id="KW-0413">Isomerase</keyword>
<proteinExistence type="predicted"/>